<evidence type="ECO:0000256" key="3">
    <source>
        <dbReference type="ARBA" id="ARBA00022676"/>
    </source>
</evidence>
<feature type="transmembrane region" description="Helical" evidence="9">
    <location>
        <begin position="200"/>
        <end position="218"/>
    </location>
</feature>
<sequence>MLPGDPGSWRPGRLPAAGPRGAGARPGPRADGGLLDRPGGGAPGARLSRRARPDRPSVPGRRRRVNRPGQPGPSDRAAAIAIGLIALLARIPWLGRLGLHSDEDISTLAARGIARTGLPILPSGHHYWRDLVYHYAIAPLAAPGVDWWPRIPSVVFSAVACALLVYGGQRLVGRTAARAAGILFALSLVEIYIARLIRMYALYQLLSLVVLYLLYRFWESGRLRWGLGSVAAMIVALGAHELAATLAILYIPVALRHGDRRVRALCALAVPLLGSSYLLLDRWTVLGLTGGHPELGEPGPAGPPPSPHFRTSIGTAPLAFGLERLGSPTYPILIGVAALAGAGLAWAGTRGRPAFHRVAAIVGVATALAAAAGCHPGLALAILALLALQRPELFPGRPGARALKGAAAISLGLGLTWATCVAAAGFGLRDAAIGLVLEPFRLAHLLLWPRAIGIAAGAAAVVIAIRCWRGTAGAAQQFLVLTIAWLVTSRSVLHWRIATRYLSDLLPVWELLAGSAAAAAIVGASRIAPARRWAPGMAAVLLLGGTMLLPGTSPAPTLGFLRRTPGSWTGARGWIEEGIPDLREACAWLKPRLRPGDRVAATDWLTSACYLGRVDGWIRTQEYGWQTIRVDGVPRDCYVGAELLPDVAAVRAFAAHGPLWVVASAEELFGHSNPLAPDMRAWVLAQPPAFVAADGGTRVFRLEPPAR</sequence>
<dbReference type="GO" id="GO:0005886">
    <property type="term" value="C:plasma membrane"/>
    <property type="evidence" value="ECO:0007669"/>
    <property type="project" value="UniProtKB-SubCell"/>
</dbReference>
<dbReference type="Proteomes" id="UP000319771">
    <property type="component" value="Unassembled WGS sequence"/>
</dbReference>
<dbReference type="InterPro" id="IPR050297">
    <property type="entry name" value="LipidA_mod_glycosyltrf_83"/>
</dbReference>
<keyword evidence="4 10" id="KW-0808">Transferase</keyword>
<dbReference type="EMBL" id="VBPB01000070">
    <property type="protein sequence ID" value="TMQ73389.1"/>
    <property type="molecule type" value="Genomic_DNA"/>
</dbReference>
<organism evidence="10 11">
    <name type="scientific">Eiseniibacteriota bacterium</name>
    <dbReference type="NCBI Taxonomy" id="2212470"/>
    <lineage>
        <taxon>Bacteria</taxon>
        <taxon>Candidatus Eiseniibacteriota</taxon>
    </lineage>
</organism>
<evidence type="ECO:0000256" key="7">
    <source>
        <dbReference type="ARBA" id="ARBA00023136"/>
    </source>
</evidence>
<keyword evidence="5 9" id="KW-0812">Transmembrane</keyword>
<feature type="transmembrane region" description="Helical" evidence="9">
    <location>
        <begin position="474"/>
        <end position="493"/>
    </location>
</feature>
<evidence type="ECO:0000256" key="4">
    <source>
        <dbReference type="ARBA" id="ARBA00022679"/>
    </source>
</evidence>
<comment type="caution">
    <text evidence="10">The sequence shown here is derived from an EMBL/GenBank/DDBJ whole genome shotgun (WGS) entry which is preliminary data.</text>
</comment>
<evidence type="ECO:0000256" key="5">
    <source>
        <dbReference type="ARBA" id="ARBA00022692"/>
    </source>
</evidence>
<evidence type="ECO:0000256" key="1">
    <source>
        <dbReference type="ARBA" id="ARBA00004651"/>
    </source>
</evidence>
<feature type="transmembrane region" description="Helical" evidence="9">
    <location>
        <begin position="505"/>
        <end position="527"/>
    </location>
</feature>
<comment type="subcellular location">
    <subcellularLocation>
        <location evidence="1">Cell membrane</location>
        <topology evidence="1">Multi-pass membrane protein</topology>
    </subcellularLocation>
</comment>
<reference evidence="10 11" key="1">
    <citation type="journal article" date="2019" name="Nat. Microbiol.">
        <title>Mediterranean grassland soil C-N compound turnover is dependent on rainfall and depth, and is mediated by genomically divergent microorganisms.</title>
        <authorList>
            <person name="Diamond S."/>
            <person name="Andeer P.F."/>
            <person name="Li Z."/>
            <person name="Crits-Christoph A."/>
            <person name="Burstein D."/>
            <person name="Anantharaman K."/>
            <person name="Lane K.R."/>
            <person name="Thomas B.C."/>
            <person name="Pan C."/>
            <person name="Northen T.R."/>
            <person name="Banfield J.F."/>
        </authorList>
    </citation>
    <scope>NUCLEOTIDE SEQUENCE [LARGE SCALE GENOMIC DNA]</scope>
    <source>
        <strain evidence="10">WS_11</strain>
    </source>
</reference>
<name>A0A538UCE2_UNCEI</name>
<dbReference type="GO" id="GO:0016763">
    <property type="term" value="F:pentosyltransferase activity"/>
    <property type="evidence" value="ECO:0007669"/>
    <property type="project" value="TreeGrafter"/>
</dbReference>
<feature type="transmembrane region" description="Helical" evidence="9">
    <location>
        <begin position="330"/>
        <end position="347"/>
    </location>
</feature>
<evidence type="ECO:0000256" key="9">
    <source>
        <dbReference type="SAM" id="Phobius"/>
    </source>
</evidence>
<accession>A0A538UCE2</accession>
<feature type="transmembrane region" description="Helical" evidence="9">
    <location>
        <begin position="175"/>
        <end position="193"/>
    </location>
</feature>
<evidence type="ECO:0000256" key="2">
    <source>
        <dbReference type="ARBA" id="ARBA00022475"/>
    </source>
</evidence>
<gene>
    <name evidence="10" type="ORF">E6K81_04810</name>
</gene>
<feature type="transmembrane region" description="Helical" evidence="9">
    <location>
        <begin position="533"/>
        <end position="553"/>
    </location>
</feature>
<evidence type="ECO:0000256" key="6">
    <source>
        <dbReference type="ARBA" id="ARBA00022989"/>
    </source>
</evidence>
<keyword evidence="2" id="KW-1003">Cell membrane</keyword>
<dbReference type="GO" id="GO:0010041">
    <property type="term" value="P:response to iron(III) ion"/>
    <property type="evidence" value="ECO:0007669"/>
    <property type="project" value="TreeGrafter"/>
</dbReference>
<feature type="transmembrane region" description="Helical" evidence="9">
    <location>
        <begin position="406"/>
        <end position="426"/>
    </location>
</feature>
<feature type="region of interest" description="Disordered" evidence="8">
    <location>
        <begin position="1"/>
        <end position="74"/>
    </location>
</feature>
<proteinExistence type="predicted"/>
<dbReference type="PANTHER" id="PTHR33908:SF3">
    <property type="entry name" value="UNDECAPRENYL PHOSPHATE-ALPHA-4-AMINO-4-DEOXY-L-ARABINOSE ARABINOSYL TRANSFERASE"/>
    <property type="match status" value="1"/>
</dbReference>
<feature type="transmembrane region" description="Helical" evidence="9">
    <location>
        <begin position="447"/>
        <end position="468"/>
    </location>
</feature>
<evidence type="ECO:0000313" key="10">
    <source>
        <dbReference type="EMBL" id="TMQ73389.1"/>
    </source>
</evidence>
<dbReference type="PANTHER" id="PTHR33908">
    <property type="entry name" value="MANNOSYLTRANSFERASE YKCB-RELATED"/>
    <property type="match status" value="1"/>
</dbReference>
<feature type="compositionally biased region" description="Low complexity" evidence="8">
    <location>
        <begin position="10"/>
        <end position="29"/>
    </location>
</feature>
<evidence type="ECO:0000256" key="8">
    <source>
        <dbReference type="SAM" id="MobiDB-lite"/>
    </source>
</evidence>
<keyword evidence="6 9" id="KW-1133">Transmembrane helix</keyword>
<feature type="transmembrane region" description="Helical" evidence="9">
    <location>
        <begin position="359"/>
        <end position="386"/>
    </location>
</feature>
<keyword evidence="3" id="KW-0328">Glycosyltransferase</keyword>
<dbReference type="AlphaFoldDB" id="A0A538UCE2"/>
<protein>
    <submittedName>
        <fullName evidence="10">Glycosyltransferase family 39 protein</fullName>
    </submittedName>
</protein>
<feature type="transmembrane region" description="Helical" evidence="9">
    <location>
        <begin position="230"/>
        <end position="250"/>
    </location>
</feature>
<dbReference type="GO" id="GO:0009103">
    <property type="term" value="P:lipopolysaccharide biosynthetic process"/>
    <property type="evidence" value="ECO:0007669"/>
    <property type="project" value="UniProtKB-ARBA"/>
</dbReference>
<keyword evidence="7 9" id="KW-0472">Membrane</keyword>
<evidence type="ECO:0000313" key="11">
    <source>
        <dbReference type="Proteomes" id="UP000319771"/>
    </source>
</evidence>